<keyword evidence="2" id="KW-0732">Signal</keyword>
<organism evidence="3 4">
    <name type="scientific">Micromonospora parastrephiae</name>
    <dbReference type="NCBI Taxonomy" id="2806101"/>
    <lineage>
        <taxon>Bacteria</taxon>
        <taxon>Bacillati</taxon>
        <taxon>Actinomycetota</taxon>
        <taxon>Actinomycetes</taxon>
        <taxon>Micromonosporales</taxon>
        <taxon>Micromonosporaceae</taxon>
        <taxon>Micromonospora</taxon>
    </lineage>
</organism>
<feature type="compositionally biased region" description="Acidic residues" evidence="1">
    <location>
        <begin position="259"/>
        <end position="269"/>
    </location>
</feature>
<evidence type="ECO:0000313" key="4">
    <source>
        <dbReference type="Proteomes" id="UP000601027"/>
    </source>
</evidence>
<proteinExistence type="predicted"/>
<accession>A0ABS1Y182</accession>
<evidence type="ECO:0000313" key="3">
    <source>
        <dbReference type="EMBL" id="MBM0235275.1"/>
    </source>
</evidence>
<feature type="region of interest" description="Disordered" evidence="1">
    <location>
        <begin position="247"/>
        <end position="269"/>
    </location>
</feature>
<feature type="region of interest" description="Disordered" evidence="1">
    <location>
        <begin position="105"/>
        <end position="184"/>
    </location>
</feature>
<feature type="signal peptide" evidence="2">
    <location>
        <begin position="1"/>
        <end position="30"/>
    </location>
</feature>
<evidence type="ECO:0000256" key="2">
    <source>
        <dbReference type="SAM" id="SignalP"/>
    </source>
</evidence>
<comment type="caution">
    <text evidence="3">The sequence shown here is derived from an EMBL/GenBank/DDBJ whole genome shotgun (WGS) entry which is preliminary data.</text>
</comment>
<dbReference type="Proteomes" id="UP000601027">
    <property type="component" value="Unassembled WGS sequence"/>
</dbReference>
<evidence type="ECO:0000256" key="1">
    <source>
        <dbReference type="SAM" id="MobiDB-lite"/>
    </source>
</evidence>
<dbReference type="PROSITE" id="PS51318">
    <property type="entry name" value="TAT"/>
    <property type="match status" value="1"/>
</dbReference>
<reference evidence="3 4" key="1">
    <citation type="submission" date="2021-01" db="EMBL/GenBank/DDBJ databases">
        <title>Draft genome sequence of Micromonospora sp. strain STR1_7.</title>
        <authorList>
            <person name="Karlyshev A."/>
            <person name="Jawad R."/>
        </authorList>
    </citation>
    <scope>NUCLEOTIDE SEQUENCE [LARGE SCALE GENOMIC DNA]</scope>
    <source>
        <strain evidence="3 4">STR1-7</strain>
    </source>
</reference>
<gene>
    <name evidence="3" type="ORF">JNW91_27855</name>
</gene>
<feature type="chain" id="PRO_5047014727" description="Copper chaperone PCu(A)C" evidence="2">
    <location>
        <begin position="31"/>
        <end position="269"/>
    </location>
</feature>
<evidence type="ECO:0008006" key="5">
    <source>
        <dbReference type="Google" id="ProtNLM"/>
    </source>
</evidence>
<protein>
    <recommendedName>
        <fullName evidence="5">Copper chaperone PCu(A)C</fullName>
    </recommendedName>
</protein>
<sequence length="269" mass="26556">MTRSIRGSRRAALLLSGIAAASLLASGCGAGQIAETAEKEASVQGVSLTTNNGSFSVRGLLVDYPGAEGYRAGQDALLNAVIYNDSKETVTVTVTSENAREVVISGGSASASPSASESASASPSPSDSASPSTSPSDSGSPSTSPSDSASPSATPSETGSSSATPSAPESARASGSASPAAPGQPARIELAPLSYLQLNSEATTQLRLIGLTEALRSGQNVFVTFDFGNGNTVTGPAPIAVPLTPAAPPSPIIEREGGYGDDEGGTTHG</sequence>
<dbReference type="InterPro" id="IPR006311">
    <property type="entry name" value="TAT_signal"/>
</dbReference>
<dbReference type="EMBL" id="JAEVHM010000233">
    <property type="protein sequence ID" value="MBM0235275.1"/>
    <property type="molecule type" value="Genomic_DNA"/>
</dbReference>
<keyword evidence="4" id="KW-1185">Reference proteome</keyword>
<dbReference type="PROSITE" id="PS51257">
    <property type="entry name" value="PROKAR_LIPOPROTEIN"/>
    <property type="match status" value="1"/>
</dbReference>
<dbReference type="RefSeq" id="WP_203178415.1">
    <property type="nucleotide sequence ID" value="NZ_JAEVHM010000233.1"/>
</dbReference>
<name>A0ABS1Y182_9ACTN</name>